<keyword evidence="2" id="KW-1185">Reference proteome</keyword>
<name>A0A315ZV56_9FIRM</name>
<gene>
    <name evidence="1" type="ORF">SAMN05216529_10783</name>
</gene>
<accession>A0A315ZV56</accession>
<proteinExistence type="predicted"/>
<dbReference type="Proteomes" id="UP000254051">
    <property type="component" value="Unassembled WGS sequence"/>
</dbReference>
<dbReference type="AlphaFoldDB" id="A0A315ZV56"/>
<sequence>MKTKEAAKTTAKAIETKAGRAKAIETKKDTTKAIETRAAVLQNPQPVKEEVKKPEVKKAVQKKTSVKKMAAKRAGKTTELFLQFAGKEYTEKEIFQKVKDVWTKTLKNKVGDMKDVKIYLKPEEAAAYYVINGDTTGKVDL</sequence>
<dbReference type="EMBL" id="UHJJ01000007">
    <property type="protein sequence ID" value="SUQ14629.1"/>
    <property type="molecule type" value="Genomic_DNA"/>
</dbReference>
<evidence type="ECO:0000313" key="2">
    <source>
        <dbReference type="Proteomes" id="UP000254051"/>
    </source>
</evidence>
<dbReference type="Pfam" id="PF20069">
    <property type="entry name" value="DUF6465"/>
    <property type="match status" value="1"/>
</dbReference>
<reference evidence="2" key="1">
    <citation type="submission" date="2017-07" db="EMBL/GenBank/DDBJ databases">
        <authorList>
            <person name="Varghese N."/>
            <person name="Submissions S."/>
        </authorList>
    </citation>
    <scope>NUCLEOTIDE SEQUENCE [LARGE SCALE GENOMIC DNA]</scope>
    <source>
        <strain evidence="2">NLAE-zl-C134</strain>
    </source>
</reference>
<dbReference type="RefSeq" id="WP_242992381.1">
    <property type="nucleotide sequence ID" value="NZ_QGDS01000007.1"/>
</dbReference>
<dbReference type="InterPro" id="IPR046313">
    <property type="entry name" value="DUF6465"/>
</dbReference>
<protein>
    <submittedName>
        <fullName evidence="1">Uncharacterized protein</fullName>
    </submittedName>
</protein>
<evidence type="ECO:0000313" key="1">
    <source>
        <dbReference type="EMBL" id="SUQ14629.1"/>
    </source>
</evidence>
<organism evidence="1 2">
    <name type="scientific">Faecalicatena contorta</name>
    <dbReference type="NCBI Taxonomy" id="39482"/>
    <lineage>
        <taxon>Bacteria</taxon>
        <taxon>Bacillati</taxon>
        <taxon>Bacillota</taxon>
        <taxon>Clostridia</taxon>
        <taxon>Lachnospirales</taxon>
        <taxon>Lachnospiraceae</taxon>
        <taxon>Faecalicatena</taxon>
    </lineage>
</organism>